<dbReference type="InterPro" id="IPR031165">
    <property type="entry name" value="GNAT_YJDJ"/>
</dbReference>
<proteinExistence type="predicted"/>
<comment type="caution">
    <text evidence="2">The sequence shown here is derived from an EMBL/GenBank/DDBJ whole genome shotgun (WGS) entry which is preliminary data.</text>
</comment>
<dbReference type="Proteomes" id="UP000229523">
    <property type="component" value="Unassembled WGS sequence"/>
</dbReference>
<reference evidence="2 3" key="1">
    <citation type="journal article" date="2018" name="Front. Microbiol.">
        <title>Description and Comparative Genomics of Macrococcus caseolyticus subsp. hominis subsp. nov., Macrococcus goetzii sp. nov., Macrococcus epidermidis sp. nov., and Macrococcus bohemicus sp. nov., Novel Macrococci From Human Clinical Material With Virulence Potential and Suspected Uptake of Foreign DNA by Natural Transformation.</title>
        <authorList>
            <person name="Maslanova I."/>
            <person name="Wertheimer Z."/>
            <person name="Sedlacek I."/>
            <person name="Svec P."/>
            <person name="Indrakova A."/>
            <person name="Kovarovic V."/>
            <person name="Schumann P."/>
            <person name="Sproer C."/>
            <person name="Kralova S."/>
            <person name="Sedo O."/>
            <person name="Kristofova L."/>
            <person name="Vrbovska V."/>
            <person name="Fuzik T."/>
            <person name="Petras P."/>
            <person name="Zdrahal Z."/>
            <person name="Ruzickova V."/>
            <person name="Doskar J."/>
            <person name="Pantucek R."/>
        </authorList>
    </citation>
    <scope>NUCLEOTIDE SEQUENCE [LARGE SCALE GENOMIC DNA]</scope>
    <source>
        <strain evidence="2 3">CCM 4927</strain>
    </source>
</reference>
<evidence type="ECO:0000313" key="2">
    <source>
        <dbReference type="EMBL" id="RAI80484.1"/>
    </source>
</evidence>
<dbReference type="Pfam" id="PF14542">
    <property type="entry name" value="Acetyltransf_CG"/>
    <property type="match status" value="1"/>
</dbReference>
<dbReference type="PANTHER" id="PTHR31435:SF10">
    <property type="entry name" value="BSR4717 PROTEIN"/>
    <property type="match status" value="1"/>
</dbReference>
<dbReference type="GO" id="GO:0016740">
    <property type="term" value="F:transferase activity"/>
    <property type="evidence" value="ECO:0007669"/>
    <property type="project" value="UniProtKB-KW"/>
</dbReference>
<sequence>MDINTAPGKFYIGDIQAPKALMTYFQSKEGHMIINHTEVSSELQGQHVGQSLVDFAADYARENNLKVVPVCPFAKKVMTNDSKYDDILAKVGE</sequence>
<dbReference type="AlphaFoldDB" id="A0A395G8Z8"/>
<dbReference type="PANTHER" id="PTHR31435">
    <property type="entry name" value="PROTEIN NATD1"/>
    <property type="match status" value="1"/>
</dbReference>
<dbReference type="PROSITE" id="PS51729">
    <property type="entry name" value="GNAT_YJDJ"/>
    <property type="match status" value="1"/>
</dbReference>
<accession>A0A395G8Z8</accession>
<evidence type="ECO:0000259" key="1">
    <source>
        <dbReference type="PROSITE" id="PS51729"/>
    </source>
</evidence>
<protein>
    <submittedName>
        <fullName evidence="2">N-acetyltransferase</fullName>
    </submittedName>
</protein>
<dbReference type="CDD" id="cd04301">
    <property type="entry name" value="NAT_SF"/>
    <property type="match status" value="1"/>
</dbReference>
<feature type="domain" description="N-acetyltransferase" evidence="1">
    <location>
        <begin position="2"/>
        <end position="89"/>
    </location>
</feature>
<dbReference type="InterPro" id="IPR016181">
    <property type="entry name" value="Acyl_CoA_acyltransferase"/>
</dbReference>
<dbReference type="Gene3D" id="3.40.630.30">
    <property type="match status" value="1"/>
</dbReference>
<dbReference type="InterPro" id="IPR045057">
    <property type="entry name" value="Gcn5-rel_NAT"/>
</dbReference>
<keyword evidence="3" id="KW-1185">Reference proteome</keyword>
<dbReference type="RefSeq" id="WP_099580274.1">
    <property type="nucleotide sequence ID" value="NZ_MJBI02000003.1"/>
</dbReference>
<gene>
    <name evidence="2" type="ORF">BFS35_008575</name>
</gene>
<organism evidence="2 3">
    <name type="scientific">Macrococcoides goetzii</name>
    <dbReference type="NCBI Taxonomy" id="1891097"/>
    <lineage>
        <taxon>Bacteria</taxon>
        <taxon>Bacillati</taxon>
        <taxon>Bacillota</taxon>
        <taxon>Bacilli</taxon>
        <taxon>Bacillales</taxon>
        <taxon>Staphylococcaceae</taxon>
        <taxon>Macrococcoides</taxon>
    </lineage>
</organism>
<name>A0A395G8Z8_9STAP</name>
<evidence type="ECO:0000313" key="3">
    <source>
        <dbReference type="Proteomes" id="UP000229523"/>
    </source>
</evidence>
<dbReference type="SUPFAM" id="SSF55729">
    <property type="entry name" value="Acyl-CoA N-acyltransferases (Nat)"/>
    <property type="match status" value="1"/>
</dbReference>
<dbReference type="EMBL" id="MJBI02000003">
    <property type="protein sequence ID" value="RAI80484.1"/>
    <property type="molecule type" value="Genomic_DNA"/>
</dbReference>